<comment type="similarity">
    <text evidence="2">Belongs to the glycosyl hydrolase 27 family.</text>
</comment>
<dbReference type="EC" id="3.2.1.22" evidence="3"/>
<dbReference type="InterPro" id="IPR017853">
    <property type="entry name" value="GH"/>
</dbReference>
<feature type="domain" description="Alpha galactosidase C-terminal" evidence="8">
    <location>
        <begin position="419"/>
        <end position="509"/>
    </location>
</feature>
<evidence type="ECO:0000256" key="3">
    <source>
        <dbReference type="ARBA" id="ARBA00012755"/>
    </source>
</evidence>
<dbReference type="Pfam" id="PF17801">
    <property type="entry name" value="Melibiase_C"/>
    <property type="match status" value="1"/>
</dbReference>
<keyword evidence="4 7" id="KW-0732">Signal</keyword>
<comment type="caution">
    <text evidence="9">The sequence shown here is derived from an EMBL/GenBank/DDBJ whole genome shotgun (WGS) entry which is preliminary data.</text>
</comment>
<name>A0ABP0D0Z7_9PEZI</name>
<dbReference type="EMBL" id="CAWUHB010000135">
    <property type="protein sequence ID" value="CAK7237104.1"/>
    <property type="molecule type" value="Genomic_DNA"/>
</dbReference>
<evidence type="ECO:0000256" key="4">
    <source>
        <dbReference type="ARBA" id="ARBA00022729"/>
    </source>
</evidence>
<keyword evidence="5" id="KW-0378">Hydrolase</keyword>
<evidence type="ECO:0000256" key="5">
    <source>
        <dbReference type="ARBA" id="ARBA00022801"/>
    </source>
</evidence>
<evidence type="ECO:0000256" key="6">
    <source>
        <dbReference type="ARBA" id="ARBA00023295"/>
    </source>
</evidence>
<dbReference type="InterPro" id="IPR013785">
    <property type="entry name" value="Aldolase_TIM"/>
</dbReference>
<proteinExistence type="inferred from homology"/>
<gene>
    <name evidence="9" type="ORF">SCUCBS95973_009834</name>
</gene>
<dbReference type="InterPro" id="IPR002241">
    <property type="entry name" value="Glyco_hydro_27"/>
</dbReference>
<protein>
    <recommendedName>
        <fullName evidence="3">alpha-galactosidase</fullName>
        <ecNumber evidence="3">3.2.1.22</ecNumber>
    </recommendedName>
</protein>
<organism evidence="9 10">
    <name type="scientific">Sporothrix curviconia</name>
    <dbReference type="NCBI Taxonomy" id="1260050"/>
    <lineage>
        <taxon>Eukaryota</taxon>
        <taxon>Fungi</taxon>
        <taxon>Dikarya</taxon>
        <taxon>Ascomycota</taxon>
        <taxon>Pezizomycotina</taxon>
        <taxon>Sordariomycetes</taxon>
        <taxon>Sordariomycetidae</taxon>
        <taxon>Ophiostomatales</taxon>
        <taxon>Ophiostomataceae</taxon>
        <taxon>Sporothrix</taxon>
    </lineage>
</organism>
<keyword evidence="10" id="KW-1185">Reference proteome</keyword>
<evidence type="ECO:0000313" key="10">
    <source>
        <dbReference type="Proteomes" id="UP001642405"/>
    </source>
</evidence>
<comment type="catalytic activity">
    <reaction evidence="1">
        <text>Hydrolysis of terminal, non-reducing alpha-D-galactose residues in alpha-D-galactosides, including galactose oligosaccharides, galactomannans and galactolipids.</text>
        <dbReference type="EC" id="3.2.1.22"/>
    </reaction>
</comment>
<evidence type="ECO:0000256" key="1">
    <source>
        <dbReference type="ARBA" id="ARBA00001255"/>
    </source>
</evidence>
<dbReference type="SUPFAM" id="SSF51011">
    <property type="entry name" value="Glycosyl hydrolase domain"/>
    <property type="match status" value="1"/>
</dbReference>
<dbReference type="Proteomes" id="UP001642405">
    <property type="component" value="Unassembled WGS sequence"/>
</dbReference>
<keyword evidence="6" id="KW-0326">Glycosidase</keyword>
<feature type="chain" id="PRO_5045121453" description="alpha-galactosidase" evidence="7">
    <location>
        <begin position="25"/>
        <end position="514"/>
    </location>
</feature>
<evidence type="ECO:0000313" key="9">
    <source>
        <dbReference type="EMBL" id="CAK7237104.1"/>
    </source>
</evidence>
<reference evidence="9 10" key="1">
    <citation type="submission" date="2024-01" db="EMBL/GenBank/DDBJ databases">
        <authorList>
            <person name="Allen C."/>
            <person name="Tagirdzhanova G."/>
        </authorList>
    </citation>
    <scope>NUCLEOTIDE SEQUENCE [LARGE SCALE GENOMIC DNA]</scope>
</reference>
<dbReference type="InterPro" id="IPR013780">
    <property type="entry name" value="Glyco_hydro_b"/>
</dbReference>
<evidence type="ECO:0000259" key="8">
    <source>
        <dbReference type="Pfam" id="PF17801"/>
    </source>
</evidence>
<feature type="signal peptide" evidence="7">
    <location>
        <begin position="1"/>
        <end position="24"/>
    </location>
</feature>
<evidence type="ECO:0000256" key="2">
    <source>
        <dbReference type="ARBA" id="ARBA00009743"/>
    </source>
</evidence>
<dbReference type="PANTHER" id="PTHR11452:SF33">
    <property type="entry name" value="ALPHA-GALACTOSIDASE 2"/>
    <property type="match status" value="1"/>
</dbReference>
<sequence length="514" mass="54581">MPSRSKLSLTALAALASLVAVTSAQCVEASTDTDLSGCYPTPQTGVEPLTVLTIGTTANGYATSARGWNTWSIQSLADPNIVPGWDATTAPYLDDASILSQCSVLATTPFQAAKFTLCSLDGGWSATEVNSDGLIVPNTKILNITAISDVLHADGLLLGVYVHPGVPCSANGKLIPGTDIYANTLFSGQEDQSQCYFNYSAPGIQEWHNAQVALWASYGVDMIKLDFITPGSPLNDGALPCDMSAASTMYHNAIAASGRPMRLDLSWKPCRNTTWLPFWGQSADAIRTDNDINLYYTNTFTDWQILQQAFENYRQYILLQRAEQIAGHPIVLHPDMDNLLVANNATLSGITDDMRVTTMNMFLGASANLVLGGDLNNVDTLGLQLLTSSGSKLAANFFAEYPMQPRNPGTGDVLPLQLQAWIAGPSAATGEAYVVVANYGPDQGKGGYGTALEGVQAVTVSLSDLGLTTAAGYAASYTWRDVWNGNGTSVSATDSFTAYLNATQSSLFLLAPVS</sequence>
<dbReference type="InterPro" id="IPR041233">
    <property type="entry name" value="Melibiase_C"/>
</dbReference>
<accession>A0ABP0D0Z7</accession>
<evidence type="ECO:0000256" key="7">
    <source>
        <dbReference type="SAM" id="SignalP"/>
    </source>
</evidence>
<dbReference type="Gene3D" id="2.60.40.1180">
    <property type="entry name" value="Golgi alpha-mannosidase II"/>
    <property type="match status" value="1"/>
</dbReference>
<dbReference type="Gene3D" id="3.20.20.70">
    <property type="entry name" value="Aldolase class I"/>
    <property type="match status" value="1"/>
</dbReference>
<dbReference type="PANTHER" id="PTHR11452">
    <property type="entry name" value="ALPHA-GALACTOSIDASE/ALPHA-N-ACETYLGALACTOSAMINIDASE"/>
    <property type="match status" value="1"/>
</dbReference>
<dbReference type="SUPFAM" id="SSF51445">
    <property type="entry name" value="(Trans)glycosidases"/>
    <property type="match status" value="1"/>
</dbReference>